<protein>
    <recommendedName>
        <fullName evidence="1">bis(5'-nucleosyl)-tetraphosphatase (symmetrical)</fullName>
        <ecNumber evidence="1">3.6.1.41</ecNumber>
    </recommendedName>
</protein>
<sequence length="192" mass="21209">MESDRLKNEVARRLPSGRYQHVLRVMETAMILADRFGENKEKAETAALLHDVAKAMPKEELKRITEAEGDPAAVLEFHHELWHGPAGAVIARDEFGIRDPDILAAVRFHTTGRAGMSRLEKIIYIADMIEPGRDFPGAGNLRAEAERSLDAALTACSAHNLQYLASVRAAIHPDTLRCYNDSLSLGKGALNR</sequence>
<dbReference type="InterPro" id="IPR005249">
    <property type="entry name" value="YqeK"/>
</dbReference>
<dbReference type="RefSeq" id="WP_063178263.1">
    <property type="nucleotide sequence ID" value="NZ_LQNT01000001.1"/>
</dbReference>
<comment type="catalytic activity">
    <reaction evidence="6">
        <text>P(1),P(4)-bis(5'-adenosyl) tetraphosphate + H2O = 2 ADP + 2 H(+)</text>
        <dbReference type="Rhea" id="RHEA:24252"/>
        <dbReference type="ChEBI" id="CHEBI:15377"/>
        <dbReference type="ChEBI" id="CHEBI:15378"/>
        <dbReference type="ChEBI" id="CHEBI:58141"/>
        <dbReference type="ChEBI" id="CHEBI:456216"/>
        <dbReference type="EC" id="3.6.1.41"/>
    </reaction>
</comment>
<dbReference type="InterPro" id="IPR006675">
    <property type="entry name" value="HDIG_dom"/>
</dbReference>
<dbReference type="CDD" id="cd00077">
    <property type="entry name" value="HDc"/>
    <property type="match status" value="1"/>
</dbReference>
<dbReference type="GO" id="GO:0008803">
    <property type="term" value="F:bis(5'-nucleosyl)-tetraphosphatase (symmetrical) activity"/>
    <property type="evidence" value="ECO:0007669"/>
    <property type="project" value="UniProtKB-EC"/>
</dbReference>
<evidence type="ECO:0000313" key="9">
    <source>
        <dbReference type="Proteomes" id="UP000076490"/>
    </source>
</evidence>
<evidence type="ECO:0000259" key="7">
    <source>
        <dbReference type="PROSITE" id="PS51831"/>
    </source>
</evidence>
<dbReference type="PROSITE" id="PS51831">
    <property type="entry name" value="HD"/>
    <property type="match status" value="1"/>
</dbReference>
<dbReference type="GO" id="GO:0046872">
    <property type="term" value="F:metal ion binding"/>
    <property type="evidence" value="ECO:0007669"/>
    <property type="project" value="UniProtKB-KW"/>
</dbReference>
<dbReference type="InterPro" id="IPR003607">
    <property type="entry name" value="HD/PDEase_dom"/>
</dbReference>
<evidence type="ECO:0000256" key="3">
    <source>
        <dbReference type="ARBA" id="ARBA00022741"/>
    </source>
</evidence>
<dbReference type="NCBIfam" id="TIGR00277">
    <property type="entry name" value="HDIG"/>
    <property type="match status" value="1"/>
</dbReference>
<evidence type="ECO:0000256" key="2">
    <source>
        <dbReference type="ARBA" id="ARBA00022723"/>
    </source>
</evidence>
<evidence type="ECO:0000256" key="6">
    <source>
        <dbReference type="ARBA" id="ARBA00049417"/>
    </source>
</evidence>
<evidence type="ECO:0000256" key="4">
    <source>
        <dbReference type="ARBA" id="ARBA00022801"/>
    </source>
</evidence>
<dbReference type="Gene3D" id="1.10.3210.10">
    <property type="entry name" value="Hypothetical protein af1432"/>
    <property type="match status" value="1"/>
</dbReference>
<dbReference type="AlphaFoldDB" id="A0A161SVS1"/>
<dbReference type="Proteomes" id="UP000076490">
    <property type="component" value="Unassembled WGS sequence"/>
</dbReference>
<dbReference type="PANTHER" id="PTHR35795">
    <property type="entry name" value="SLR1885 PROTEIN"/>
    <property type="match status" value="1"/>
</dbReference>
<evidence type="ECO:0000256" key="5">
    <source>
        <dbReference type="ARBA" id="ARBA00023004"/>
    </source>
</evidence>
<keyword evidence="3" id="KW-0547">Nucleotide-binding</keyword>
<dbReference type="SUPFAM" id="SSF109604">
    <property type="entry name" value="HD-domain/PDEase-like"/>
    <property type="match status" value="1"/>
</dbReference>
<dbReference type="SMART" id="SM00471">
    <property type="entry name" value="HDc"/>
    <property type="match status" value="1"/>
</dbReference>
<dbReference type="EC" id="3.6.1.41" evidence="1"/>
<evidence type="ECO:0000313" key="8">
    <source>
        <dbReference type="EMBL" id="KZE40060.1"/>
    </source>
</evidence>
<dbReference type="GO" id="GO:0000166">
    <property type="term" value="F:nucleotide binding"/>
    <property type="evidence" value="ECO:0007669"/>
    <property type="project" value="UniProtKB-KW"/>
</dbReference>
<reference evidence="8 9" key="1">
    <citation type="submission" date="2016-01" db="EMBL/GenBank/DDBJ databases">
        <title>Whole genome sequencing of Bhargavaea cecembensis T14.</title>
        <authorList>
            <person name="Hong K.W."/>
        </authorList>
    </citation>
    <scope>NUCLEOTIDE SEQUENCE [LARGE SCALE GENOMIC DNA]</scope>
    <source>
        <strain evidence="8 9">T14</strain>
    </source>
</reference>
<dbReference type="InterPro" id="IPR006674">
    <property type="entry name" value="HD_domain"/>
</dbReference>
<comment type="caution">
    <text evidence="8">The sequence shown here is derived from an EMBL/GenBank/DDBJ whole genome shotgun (WGS) entry which is preliminary data.</text>
</comment>
<organism evidence="8 9">
    <name type="scientific">Bhargavaea cecembensis</name>
    <dbReference type="NCBI Taxonomy" id="394098"/>
    <lineage>
        <taxon>Bacteria</taxon>
        <taxon>Bacillati</taxon>
        <taxon>Bacillota</taxon>
        <taxon>Bacilli</taxon>
        <taxon>Bacillales</taxon>
        <taxon>Caryophanaceae</taxon>
        <taxon>Bhargavaea</taxon>
    </lineage>
</organism>
<evidence type="ECO:0000256" key="1">
    <source>
        <dbReference type="ARBA" id="ARBA00012506"/>
    </source>
</evidence>
<gene>
    <name evidence="8" type="ORF">AV656_01940</name>
</gene>
<dbReference type="PANTHER" id="PTHR35795:SF1">
    <property type="entry name" value="BIS(5'-NUCLEOSYL)-TETRAPHOSPHATASE, SYMMETRICAL"/>
    <property type="match status" value="1"/>
</dbReference>
<feature type="domain" description="HD" evidence="7">
    <location>
        <begin position="18"/>
        <end position="132"/>
    </location>
</feature>
<keyword evidence="5" id="KW-0408">Iron</keyword>
<dbReference type="NCBIfam" id="TIGR00488">
    <property type="entry name" value="bis(5'-nucleosyl)-tetraphosphatase (symmetrical) YqeK"/>
    <property type="match status" value="1"/>
</dbReference>
<accession>A0A161SVS1</accession>
<dbReference type="Pfam" id="PF01966">
    <property type="entry name" value="HD"/>
    <property type="match status" value="1"/>
</dbReference>
<dbReference type="EMBL" id="LQNT01000001">
    <property type="protein sequence ID" value="KZE40060.1"/>
    <property type="molecule type" value="Genomic_DNA"/>
</dbReference>
<proteinExistence type="predicted"/>
<dbReference type="InterPro" id="IPR051094">
    <property type="entry name" value="Diverse_Catalytic_Enzymes"/>
</dbReference>
<keyword evidence="2" id="KW-0479">Metal-binding</keyword>
<dbReference type="OrthoDB" id="9782134at2"/>
<name>A0A161SVS1_9BACL</name>
<keyword evidence="4 8" id="KW-0378">Hydrolase</keyword>